<accession>A0AAN6DZE2</accession>
<gene>
    <name evidence="9" type="ORF">EDD36DRAFT_189196</name>
</gene>
<feature type="domain" description="Zn(2)-C6 fungal-type" evidence="8">
    <location>
        <begin position="2"/>
        <end position="33"/>
    </location>
</feature>
<reference evidence="9" key="1">
    <citation type="journal article" date="2022" name="bioRxiv">
        <title>Deciphering the potential niche of two novel black yeast fungi from a biological soil crust based on their genomes, phenotypes, and melanin regulation.</title>
        <authorList>
            <consortium name="DOE Joint Genome Institute"/>
            <person name="Carr E.C."/>
            <person name="Barton Q."/>
            <person name="Grambo S."/>
            <person name="Sullivan M."/>
            <person name="Renfro C.M."/>
            <person name="Kuo A."/>
            <person name="Pangilinan J."/>
            <person name="Lipzen A."/>
            <person name="Keymanesh K."/>
            <person name="Savage E."/>
            <person name="Barry K."/>
            <person name="Grigoriev I.V."/>
            <person name="Riekhof W.R."/>
            <person name="Harris S.S."/>
        </authorList>
    </citation>
    <scope>NUCLEOTIDE SEQUENCE</scope>
    <source>
        <strain evidence="9">JF 03-4F</strain>
    </source>
</reference>
<dbReference type="GO" id="GO:0000981">
    <property type="term" value="F:DNA-binding transcription factor activity, RNA polymerase II-specific"/>
    <property type="evidence" value="ECO:0007669"/>
    <property type="project" value="InterPro"/>
</dbReference>
<evidence type="ECO:0000256" key="1">
    <source>
        <dbReference type="ARBA" id="ARBA00022723"/>
    </source>
</evidence>
<keyword evidence="10" id="KW-1185">Reference proteome</keyword>
<protein>
    <submittedName>
        <fullName evidence="9">Fungal-specific transcription factor domain-containing protein</fullName>
    </submittedName>
</protein>
<evidence type="ECO:0000256" key="5">
    <source>
        <dbReference type="ARBA" id="ARBA00023163"/>
    </source>
</evidence>
<keyword evidence="3" id="KW-0805">Transcription regulation</keyword>
<dbReference type="Proteomes" id="UP001203852">
    <property type="component" value="Unassembled WGS sequence"/>
</dbReference>
<keyword evidence="5" id="KW-0804">Transcription</keyword>
<feature type="compositionally biased region" description="Low complexity" evidence="7">
    <location>
        <begin position="51"/>
        <end position="71"/>
    </location>
</feature>
<dbReference type="InterPro" id="IPR001138">
    <property type="entry name" value="Zn2Cys6_DnaBD"/>
</dbReference>
<dbReference type="SMART" id="SM00906">
    <property type="entry name" value="Fungal_trans"/>
    <property type="match status" value="1"/>
</dbReference>
<evidence type="ECO:0000256" key="3">
    <source>
        <dbReference type="ARBA" id="ARBA00023015"/>
    </source>
</evidence>
<evidence type="ECO:0000256" key="4">
    <source>
        <dbReference type="ARBA" id="ARBA00023125"/>
    </source>
</evidence>
<dbReference type="GO" id="GO:0008270">
    <property type="term" value="F:zinc ion binding"/>
    <property type="evidence" value="ECO:0007669"/>
    <property type="project" value="InterPro"/>
</dbReference>
<comment type="caution">
    <text evidence="9">The sequence shown here is derived from an EMBL/GenBank/DDBJ whole genome shotgun (WGS) entry which is preliminary data.</text>
</comment>
<dbReference type="Gene3D" id="4.10.240.10">
    <property type="entry name" value="Zn(2)-C6 fungal-type DNA-binding domain"/>
    <property type="match status" value="1"/>
</dbReference>
<dbReference type="InterPro" id="IPR036864">
    <property type="entry name" value="Zn2-C6_fun-type_DNA-bd_sf"/>
</dbReference>
<dbReference type="GO" id="GO:0003677">
    <property type="term" value="F:DNA binding"/>
    <property type="evidence" value="ECO:0007669"/>
    <property type="project" value="UniProtKB-KW"/>
</dbReference>
<dbReference type="SUPFAM" id="SSF57701">
    <property type="entry name" value="Zn2/Cys6 DNA-binding domain"/>
    <property type="match status" value="1"/>
</dbReference>
<dbReference type="PANTHER" id="PTHR47171:SF4">
    <property type="entry name" value="ACETAMIDASE REGULATORY PROTEIN"/>
    <property type="match status" value="1"/>
</dbReference>
<dbReference type="SMART" id="SM00066">
    <property type="entry name" value="GAL4"/>
    <property type="match status" value="1"/>
</dbReference>
<evidence type="ECO:0000256" key="2">
    <source>
        <dbReference type="ARBA" id="ARBA00022833"/>
    </source>
</evidence>
<dbReference type="InterPro" id="IPR052073">
    <property type="entry name" value="Amide_Lactam_Regulators"/>
</dbReference>
<dbReference type="EMBL" id="MU404352">
    <property type="protein sequence ID" value="KAI1615446.1"/>
    <property type="molecule type" value="Genomic_DNA"/>
</dbReference>
<dbReference type="CDD" id="cd12148">
    <property type="entry name" value="fungal_TF_MHR"/>
    <property type="match status" value="1"/>
</dbReference>
<dbReference type="PROSITE" id="PS50048">
    <property type="entry name" value="ZN2_CY6_FUNGAL_2"/>
    <property type="match status" value="1"/>
</dbReference>
<dbReference type="CDD" id="cd00067">
    <property type="entry name" value="GAL4"/>
    <property type="match status" value="1"/>
</dbReference>
<keyword evidence="1" id="KW-0479">Metal-binding</keyword>
<evidence type="ECO:0000256" key="7">
    <source>
        <dbReference type="SAM" id="MobiDB-lite"/>
    </source>
</evidence>
<feature type="compositionally biased region" description="Basic and acidic residues" evidence="7">
    <location>
        <begin position="82"/>
        <end position="91"/>
    </location>
</feature>
<sequence length="677" mass="75533">MACDACYRRKVRCDLDNGPPCLACLTIGAECSFRLAEEHKARRRARKTKQPPRSSANTTPATTSRRATSVSLPAAHEGSPSRQDRLERSSPQERGGNAQPIVPTEADMVEDTLAKTALTRFYHHSVNKSNWEIFHEKGVMRIAYVGNPIANLAQIVNEEAYFSGNESSTLHLPFPAIRPTLPWKPTSSMPQVKWHSQSFASDISSLPSKDVRDDLIDSFFEKVHPGFPVVDEFAFRSAYSDLTNPPPLLLFQAVLLAGAHVSQHPNIVSSRSFVKMVLFRRAKALFDLRYENDRMHMVQAALLFTWHFEGADDVSSNAYSWAGIACRTAFGLGMHRNLSADAPSLMPVDDRRIYRRIWWTVFQTEVLASLHHGRPSMIDLDEIDQPPLDEDDLIEQDGNRNAKVDLDFCVQNSNLCTIILSIMKLSSPGAVQRYRSAPDQFTIAQGNLDQRLVSWYLHLPAHLTNTSNPTFWALQLQMHYNLALLKLHRLSRTLFPTMKGIQETNSSRTCHRAASSISKIFDGIVSIDRLGSCWITGLTSLLAITIQVSHEARTAAKDGVAVLAIQAQNDLERILPVISALSQYWSSAEAILRLYEDLLIQFKRQSMLWADPQPLTQSPANSQGVHSDPNFVSWVDDNDSLGSAGAFGSDWQALFGAGLPSEAAEMTFDSLDHSSYL</sequence>
<dbReference type="GO" id="GO:0006351">
    <property type="term" value="P:DNA-templated transcription"/>
    <property type="evidence" value="ECO:0007669"/>
    <property type="project" value="InterPro"/>
</dbReference>
<keyword evidence="6" id="KW-0539">Nucleus</keyword>
<evidence type="ECO:0000256" key="6">
    <source>
        <dbReference type="ARBA" id="ARBA00023242"/>
    </source>
</evidence>
<dbReference type="PANTHER" id="PTHR47171">
    <property type="entry name" value="FARA-RELATED"/>
    <property type="match status" value="1"/>
</dbReference>
<evidence type="ECO:0000259" key="8">
    <source>
        <dbReference type="PROSITE" id="PS50048"/>
    </source>
</evidence>
<organism evidence="9 10">
    <name type="scientific">Exophiala viscosa</name>
    <dbReference type="NCBI Taxonomy" id="2486360"/>
    <lineage>
        <taxon>Eukaryota</taxon>
        <taxon>Fungi</taxon>
        <taxon>Dikarya</taxon>
        <taxon>Ascomycota</taxon>
        <taxon>Pezizomycotina</taxon>
        <taxon>Eurotiomycetes</taxon>
        <taxon>Chaetothyriomycetidae</taxon>
        <taxon>Chaetothyriales</taxon>
        <taxon>Herpotrichiellaceae</taxon>
        <taxon>Exophiala</taxon>
    </lineage>
</organism>
<dbReference type="Pfam" id="PF04082">
    <property type="entry name" value="Fungal_trans"/>
    <property type="match status" value="1"/>
</dbReference>
<name>A0AAN6DZE2_9EURO</name>
<proteinExistence type="predicted"/>
<dbReference type="AlphaFoldDB" id="A0AAN6DZE2"/>
<keyword evidence="4" id="KW-0238">DNA-binding</keyword>
<evidence type="ECO:0000313" key="9">
    <source>
        <dbReference type="EMBL" id="KAI1615446.1"/>
    </source>
</evidence>
<feature type="region of interest" description="Disordered" evidence="7">
    <location>
        <begin position="42"/>
        <end position="105"/>
    </location>
</feature>
<dbReference type="InterPro" id="IPR007219">
    <property type="entry name" value="XnlR_reg_dom"/>
</dbReference>
<dbReference type="Pfam" id="PF00172">
    <property type="entry name" value="Zn_clus"/>
    <property type="match status" value="1"/>
</dbReference>
<keyword evidence="2" id="KW-0862">Zinc</keyword>
<evidence type="ECO:0000313" key="10">
    <source>
        <dbReference type="Proteomes" id="UP001203852"/>
    </source>
</evidence>